<gene>
    <name evidence="2" type="ORF">EJB05_25771</name>
</gene>
<evidence type="ECO:0000313" key="2">
    <source>
        <dbReference type="EMBL" id="TVU23408.1"/>
    </source>
</evidence>
<dbReference type="PANTHER" id="PTHR12706:SF13">
    <property type="entry name" value="PROTEIN FORGETTER 1"/>
    <property type="match status" value="1"/>
</dbReference>
<dbReference type="GO" id="GO:0006355">
    <property type="term" value="P:regulation of DNA-templated transcription"/>
    <property type="evidence" value="ECO:0007669"/>
    <property type="project" value="InterPro"/>
</dbReference>
<dbReference type="PANTHER" id="PTHR12706">
    <property type="entry name" value="STRAWBERRY NOTCH-RELATED"/>
    <property type="match status" value="1"/>
</dbReference>
<organism evidence="2 3">
    <name type="scientific">Eragrostis curvula</name>
    <name type="common">weeping love grass</name>
    <dbReference type="NCBI Taxonomy" id="38414"/>
    <lineage>
        <taxon>Eukaryota</taxon>
        <taxon>Viridiplantae</taxon>
        <taxon>Streptophyta</taxon>
        <taxon>Embryophyta</taxon>
        <taxon>Tracheophyta</taxon>
        <taxon>Spermatophyta</taxon>
        <taxon>Magnoliopsida</taxon>
        <taxon>Liliopsida</taxon>
        <taxon>Poales</taxon>
        <taxon>Poaceae</taxon>
        <taxon>PACMAD clade</taxon>
        <taxon>Chloridoideae</taxon>
        <taxon>Eragrostideae</taxon>
        <taxon>Eragrostidinae</taxon>
        <taxon>Eragrostis</taxon>
    </lineage>
</organism>
<protein>
    <submittedName>
        <fullName evidence="2">Uncharacterized protein</fullName>
    </submittedName>
</protein>
<feature type="region of interest" description="Disordered" evidence="1">
    <location>
        <begin position="1"/>
        <end position="23"/>
    </location>
</feature>
<reference evidence="2 3" key="1">
    <citation type="journal article" date="2019" name="Sci. Rep.">
        <title>A high-quality genome of Eragrostis curvula grass provides insights into Poaceae evolution and supports new strategies to enhance forage quality.</title>
        <authorList>
            <person name="Carballo J."/>
            <person name="Santos B.A.C.M."/>
            <person name="Zappacosta D."/>
            <person name="Garbus I."/>
            <person name="Selva J.P."/>
            <person name="Gallo C.A."/>
            <person name="Diaz A."/>
            <person name="Albertini E."/>
            <person name="Caccamo M."/>
            <person name="Echenique V."/>
        </authorList>
    </citation>
    <scope>NUCLEOTIDE SEQUENCE [LARGE SCALE GENOMIC DNA]</scope>
    <source>
        <strain evidence="3">cv. Victoria</strain>
        <tissue evidence="2">Leaf</tissue>
    </source>
</reference>
<feature type="non-terminal residue" evidence="2">
    <location>
        <position position="1"/>
    </location>
</feature>
<keyword evidence="3" id="KW-1185">Reference proteome</keyword>
<dbReference type="GO" id="GO:0005634">
    <property type="term" value="C:nucleus"/>
    <property type="evidence" value="ECO:0007669"/>
    <property type="project" value="TreeGrafter"/>
</dbReference>
<evidence type="ECO:0000313" key="3">
    <source>
        <dbReference type="Proteomes" id="UP000324897"/>
    </source>
</evidence>
<dbReference type="GO" id="GO:0031490">
    <property type="term" value="F:chromatin DNA binding"/>
    <property type="evidence" value="ECO:0007669"/>
    <property type="project" value="TreeGrafter"/>
</dbReference>
<dbReference type="Proteomes" id="UP000324897">
    <property type="component" value="Chromosome 2"/>
</dbReference>
<dbReference type="AlphaFoldDB" id="A0A5J9UJF1"/>
<name>A0A5J9UJF1_9POAL</name>
<dbReference type="EMBL" id="RWGY01000013">
    <property type="protein sequence ID" value="TVU23408.1"/>
    <property type="molecule type" value="Genomic_DNA"/>
</dbReference>
<dbReference type="GO" id="GO:0042393">
    <property type="term" value="F:histone binding"/>
    <property type="evidence" value="ECO:0007669"/>
    <property type="project" value="TreeGrafter"/>
</dbReference>
<dbReference type="InterPro" id="IPR026741">
    <property type="entry name" value="SNO"/>
</dbReference>
<comment type="caution">
    <text evidence="2">The sequence shown here is derived from an EMBL/GenBank/DDBJ whole genome shotgun (WGS) entry which is preliminary data.</text>
</comment>
<proteinExistence type="predicted"/>
<evidence type="ECO:0000256" key="1">
    <source>
        <dbReference type="SAM" id="MobiDB-lite"/>
    </source>
</evidence>
<dbReference type="Gramene" id="TVU23408">
    <property type="protein sequence ID" value="TVU23408"/>
    <property type="gene ID" value="EJB05_25771"/>
</dbReference>
<accession>A0A5J9UJF1</accession>
<sequence length="178" mass="19724">MTKKKRRSRSARLPRSTRRRRRRCRRSLLPARPLLADHAVPPFTESPTLLVFSISSSIPRIVTDAQTATEAAFSRLSCPLPEACPPPPWRCLCSSRVGIGVRRRHRGQPDRQICSRSAVAHEGGADAARPPPECLQVVQCFFRHMCMSAKALTVVRLAKEASADKKCVVICLQSTGEA</sequence>